<reference evidence="4" key="1">
    <citation type="submission" date="2018-07" db="EMBL/GenBank/DDBJ databases">
        <authorList>
            <consortium name="GenomeTrakr network: Whole genome sequencing for foodborne pathogen traceback"/>
        </authorList>
    </citation>
    <scope>NUCLEOTIDE SEQUENCE [LARGE SCALE GENOMIC DNA]</scope>
    <source>
        <strain evidence="4">MOD1-Lipp-451</strain>
    </source>
</reference>
<dbReference type="Proteomes" id="UP000839618">
    <property type="component" value="Unassembled WGS sequence"/>
</dbReference>
<reference evidence="3" key="2">
    <citation type="submission" date="2019-10" db="EMBL/GenBank/DDBJ databases">
        <authorList>
            <consortium name="PulseNet: The National Subtyping Network for Foodborne Disease Surveillance"/>
            <person name="Tarr C.L."/>
            <person name="Trees E."/>
            <person name="Katz L.S."/>
            <person name="Carleton-Romer H.A."/>
            <person name="Stroika S."/>
            <person name="Kucerova Z."/>
            <person name="Roache K.F."/>
            <person name="Sabol A.L."/>
            <person name="Besser J."/>
            <person name="Gerner-Smidt P."/>
        </authorList>
    </citation>
    <scope>NUCLEOTIDE SEQUENCE [LARGE SCALE GENOMIC DNA]</scope>
    <source>
        <strain evidence="2">2012K-0227</strain>
        <strain evidence="3">PNUSAS109563</strain>
    </source>
</reference>
<dbReference type="EMBL" id="RSTY01000018">
    <property type="protein sequence ID" value="MIU27387.1"/>
    <property type="molecule type" value="Genomic_DNA"/>
</dbReference>
<feature type="transmembrane region" description="Helical" evidence="1">
    <location>
        <begin position="38"/>
        <end position="57"/>
    </location>
</feature>
<keyword evidence="1" id="KW-1133">Transmembrane helix</keyword>
<comment type="caution">
    <text evidence="4">The sequence shown here is derived from an EMBL/GenBank/DDBJ whole genome shotgun (WGS) entry which is preliminary data.</text>
</comment>
<gene>
    <name evidence="4" type="ORF">ATR96_21435</name>
    <name evidence="3" type="ORF">GC609_23575</name>
    <name evidence="2" type="ORF">ND68_23355</name>
</gene>
<keyword evidence="1" id="KW-0472">Membrane</keyword>
<dbReference type="AlphaFoldDB" id="A0A3J5Z9D7"/>
<evidence type="ECO:0000313" key="2">
    <source>
        <dbReference type="EMBL" id="EBP1765261.1"/>
    </source>
</evidence>
<sequence>MHNVLYGIYNDSVSCRVISSGQSDQLSTGTVKKPTSPVGFFTLSLIHMLFLYFVHIGKPLPGS</sequence>
<dbReference type="Proteomes" id="UP000839924">
    <property type="component" value="Unassembled WGS sequence"/>
</dbReference>
<dbReference type="Proteomes" id="UP000885302">
    <property type="component" value="Unassembled WGS sequence"/>
</dbReference>
<dbReference type="EMBL" id="AAMGXV010000015">
    <property type="protein sequence ID" value="EDH2518181.1"/>
    <property type="molecule type" value="Genomic_DNA"/>
</dbReference>
<protein>
    <submittedName>
        <fullName evidence="4">Uncharacterized protein</fullName>
    </submittedName>
</protein>
<accession>A0A3J5Z9D7</accession>
<keyword evidence="1" id="KW-0812">Transmembrane</keyword>
<dbReference type="EMBL" id="AAGKWS010000015">
    <property type="protein sequence ID" value="EBP1765261.1"/>
    <property type="molecule type" value="Genomic_DNA"/>
</dbReference>
<evidence type="ECO:0000313" key="3">
    <source>
        <dbReference type="EMBL" id="EDH2518181.1"/>
    </source>
</evidence>
<organism evidence="4">
    <name type="scientific">Salmonella enterica</name>
    <name type="common">Salmonella choleraesuis</name>
    <dbReference type="NCBI Taxonomy" id="28901"/>
    <lineage>
        <taxon>Bacteria</taxon>
        <taxon>Pseudomonadati</taxon>
        <taxon>Pseudomonadota</taxon>
        <taxon>Gammaproteobacteria</taxon>
        <taxon>Enterobacterales</taxon>
        <taxon>Enterobacteriaceae</taxon>
        <taxon>Salmonella</taxon>
    </lineage>
</organism>
<evidence type="ECO:0000313" key="4">
    <source>
        <dbReference type="EMBL" id="MIU27387.1"/>
    </source>
</evidence>
<proteinExistence type="predicted"/>
<evidence type="ECO:0000256" key="1">
    <source>
        <dbReference type="SAM" id="Phobius"/>
    </source>
</evidence>
<name>A0A3J5Z9D7_SALER</name>